<dbReference type="GO" id="GO:0003677">
    <property type="term" value="F:DNA binding"/>
    <property type="evidence" value="ECO:0007669"/>
    <property type="project" value="UniProtKB-KW"/>
</dbReference>
<dbReference type="EMBL" id="VITF01000011">
    <property type="protein sequence ID" value="TWA63964.1"/>
    <property type="molecule type" value="Genomic_DNA"/>
</dbReference>
<sequence>MRERAVSAANDDCVSSTPESALPAALGRNLRRLRTRQGLSLERLARLSGVSRAMLGQIELGRSAPTITVLWKIARALDVTLTALTRLDGRGDVLLMREDQARSFVSPDGLVRSRSLAPPGEGRGTDFLEIRLRPGGCETGGGVSSGASINLVVAEGAVELCVGKGSHRLAAGDAVLFEAERTYQCRNADDVEARLFLVLSHGEG</sequence>
<comment type="caution">
    <text evidence="3">The sequence shown here is derived from an EMBL/GenBank/DDBJ whole genome shotgun (WGS) entry which is preliminary data.</text>
</comment>
<evidence type="ECO:0000313" key="4">
    <source>
        <dbReference type="Proteomes" id="UP000316083"/>
    </source>
</evidence>
<accession>A0A560AUB0</accession>
<dbReference type="CDD" id="cd02209">
    <property type="entry name" value="cupin_XRE_C"/>
    <property type="match status" value="1"/>
</dbReference>
<proteinExistence type="predicted"/>
<evidence type="ECO:0000256" key="1">
    <source>
        <dbReference type="ARBA" id="ARBA00023125"/>
    </source>
</evidence>
<reference evidence="3 4" key="1">
    <citation type="submission" date="2019-06" db="EMBL/GenBank/DDBJ databases">
        <title>Genomic Encyclopedia of Type Strains, Phase IV (KMG-V): Genome sequencing to study the core and pangenomes of soil and plant-associated prokaryotes.</title>
        <authorList>
            <person name="Whitman W."/>
        </authorList>
    </citation>
    <scope>NUCLEOTIDE SEQUENCE [LARGE SCALE GENOMIC DNA]</scope>
    <source>
        <strain evidence="3 4">BR 11796</strain>
    </source>
</reference>
<dbReference type="Gene3D" id="2.60.120.10">
    <property type="entry name" value="Jelly Rolls"/>
    <property type="match status" value="1"/>
</dbReference>
<dbReference type="InterPro" id="IPR014710">
    <property type="entry name" value="RmlC-like_jellyroll"/>
</dbReference>
<organism evidence="3 4">
    <name type="scientific">Azospirillum brasilense</name>
    <dbReference type="NCBI Taxonomy" id="192"/>
    <lineage>
        <taxon>Bacteria</taxon>
        <taxon>Pseudomonadati</taxon>
        <taxon>Pseudomonadota</taxon>
        <taxon>Alphaproteobacteria</taxon>
        <taxon>Rhodospirillales</taxon>
        <taxon>Azospirillaceae</taxon>
        <taxon>Azospirillum</taxon>
    </lineage>
</organism>
<feature type="domain" description="HTH cro/C1-type" evidence="2">
    <location>
        <begin position="30"/>
        <end position="84"/>
    </location>
</feature>
<dbReference type="InterPro" id="IPR013096">
    <property type="entry name" value="Cupin_2"/>
</dbReference>
<keyword evidence="1" id="KW-0238">DNA-binding</keyword>
<dbReference type="PANTHER" id="PTHR46797">
    <property type="entry name" value="HTH-TYPE TRANSCRIPTIONAL REGULATOR"/>
    <property type="match status" value="1"/>
</dbReference>
<dbReference type="Gene3D" id="1.10.260.40">
    <property type="entry name" value="lambda repressor-like DNA-binding domains"/>
    <property type="match status" value="1"/>
</dbReference>
<dbReference type="InterPro" id="IPR050807">
    <property type="entry name" value="TransReg_Diox_bact_type"/>
</dbReference>
<dbReference type="InterPro" id="IPR011051">
    <property type="entry name" value="RmlC_Cupin_sf"/>
</dbReference>
<dbReference type="AlphaFoldDB" id="A0A560AUB0"/>
<dbReference type="PANTHER" id="PTHR46797:SF1">
    <property type="entry name" value="METHYLPHOSPHONATE SYNTHASE"/>
    <property type="match status" value="1"/>
</dbReference>
<dbReference type="Pfam" id="PF01381">
    <property type="entry name" value="HTH_3"/>
    <property type="match status" value="1"/>
</dbReference>
<dbReference type="SUPFAM" id="SSF47413">
    <property type="entry name" value="lambda repressor-like DNA-binding domains"/>
    <property type="match status" value="1"/>
</dbReference>
<dbReference type="SMART" id="SM00530">
    <property type="entry name" value="HTH_XRE"/>
    <property type="match status" value="1"/>
</dbReference>
<evidence type="ECO:0000259" key="2">
    <source>
        <dbReference type="PROSITE" id="PS50943"/>
    </source>
</evidence>
<evidence type="ECO:0000313" key="3">
    <source>
        <dbReference type="EMBL" id="TWA63964.1"/>
    </source>
</evidence>
<name>A0A560AUB0_AZOBR</name>
<dbReference type="SUPFAM" id="SSF51182">
    <property type="entry name" value="RmlC-like cupins"/>
    <property type="match status" value="1"/>
</dbReference>
<dbReference type="GO" id="GO:0005829">
    <property type="term" value="C:cytosol"/>
    <property type="evidence" value="ECO:0007669"/>
    <property type="project" value="TreeGrafter"/>
</dbReference>
<dbReference type="CDD" id="cd00093">
    <property type="entry name" value="HTH_XRE"/>
    <property type="match status" value="1"/>
</dbReference>
<dbReference type="InterPro" id="IPR010982">
    <property type="entry name" value="Lambda_DNA-bd_dom_sf"/>
</dbReference>
<dbReference type="InterPro" id="IPR001387">
    <property type="entry name" value="Cro/C1-type_HTH"/>
</dbReference>
<dbReference type="GO" id="GO:0003700">
    <property type="term" value="F:DNA-binding transcription factor activity"/>
    <property type="evidence" value="ECO:0007669"/>
    <property type="project" value="TreeGrafter"/>
</dbReference>
<dbReference type="Pfam" id="PF07883">
    <property type="entry name" value="Cupin_2"/>
    <property type="match status" value="1"/>
</dbReference>
<gene>
    <name evidence="3" type="ORF">FBZ82_11179</name>
</gene>
<protein>
    <submittedName>
        <fullName evidence="3">XRE family transcriptional regulator</fullName>
    </submittedName>
</protein>
<dbReference type="Proteomes" id="UP000316083">
    <property type="component" value="Unassembled WGS sequence"/>
</dbReference>
<dbReference type="PROSITE" id="PS50943">
    <property type="entry name" value="HTH_CROC1"/>
    <property type="match status" value="1"/>
</dbReference>